<dbReference type="SUPFAM" id="SSF46689">
    <property type="entry name" value="Homeodomain-like"/>
    <property type="match status" value="1"/>
</dbReference>
<keyword evidence="7" id="KW-1185">Reference proteome</keyword>
<dbReference type="OrthoDB" id="9796420at2"/>
<dbReference type="EMBL" id="QKUF01000002">
    <property type="protein sequence ID" value="PZW34334.1"/>
    <property type="molecule type" value="Genomic_DNA"/>
</dbReference>
<organism evidence="6 7">
    <name type="scientific">Thermosporothrix hazakensis</name>
    <dbReference type="NCBI Taxonomy" id="644383"/>
    <lineage>
        <taxon>Bacteria</taxon>
        <taxon>Bacillati</taxon>
        <taxon>Chloroflexota</taxon>
        <taxon>Ktedonobacteria</taxon>
        <taxon>Ktedonobacterales</taxon>
        <taxon>Thermosporotrichaceae</taxon>
        <taxon>Thermosporothrix</taxon>
    </lineage>
</organism>
<dbReference type="InterPro" id="IPR001647">
    <property type="entry name" value="HTH_TetR"/>
</dbReference>
<dbReference type="PANTHER" id="PTHR30055:SF234">
    <property type="entry name" value="HTH-TYPE TRANSCRIPTIONAL REGULATOR BETI"/>
    <property type="match status" value="1"/>
</dbReference>
<dbReference type="PANTHER" id="PTHR30055">
    <property type="entry name" value="HTH-TYPE TRANSCRIPTIONAL REGULATOR RUTR"/>
    <property type="match status" value="1"/>
</dbReference>
<name>A0A326UEY8_THEHA</name>
<comment type="caution">
    <text evidence="6">The sequence shown here is derived from an EMBL/GenBank/DDBJ whole genome shotgun (WGS) entry which is preliminary data.</text>
</comment>
<dbReference type="AlphaFoldDB" id="A0A326UEY8"/>
<accession>A0A326UEY8</accession>
<keyword evidence="2 4" id="KW-0238">DNA-binding</keyword>
<dbReference type="InterPro" id="IPR009057">
    <property type="entry name" value="Homeodomain-like_sf"/>
</dbReference>
<feature type="DNA-binding region" description="H-T-H motif" evidence="4">
    <location>
        <begin position="31"/>
        <end position="50"/>
    </location>
</feature>
<dbReference type="GO" id="GO:0003700">
    <property type="term" value="F:DNA-binding transcription factor activity"/>
    <property type="evidence" value="ECO:0007669"/>
    <property type="project" value="TreeGrafter"/>
</dbReference>
<evidence type="ECO:0000256" key="1">
    <source>
        <dbReference type="ARBA" id="ARBA00023015"/>
    </source>
</evidence>
<sequence length="196" mass="22995">MPKVVDHVSYRKQLLSRCLDLFAQSGYSALTMRQIAEALQVSTGTLYHYFPTKEALFQQLVEEVTARTTEMITSFVQQDMPPEQRLTMLFRFLEQHESFLNKQLMVTLNYYQHRDLYGEDAGLLLQQGGLRYQQLLMQLLEIQDEPFLFLLQSQINGLLFSRMIHHVTVPLVEQAQPLIVMLSMYLQQFRQNKSVE</sequence>
<keyword evidence="1" id="KW-0805">Transcription regulation</keyword>
<dbReference type="Proteomes" id="UP000248806">
    <property type="component" value="Unassembled WGS sequence"/>
</dbReference>
<keyword evidence="3" id="KW-0804">Transcription</keyword>
<evidence type="ECO:0000256" key="2">
    <source>
        <dbReference type="ARBA" id="ARBA00023125"/>
    </source>
</evidence>
<evidence type="ECO:0000256" key="4">
    <source>
        <dbReference type="PROSITE-ProRule" id="PRU00335"/>
    </source>
</evidence>
<evidence type="ECO:0000313" key="6">
    <source>
        <dbReference type="EMBL" id="PZW34334.1"/>
    </source>
</evidence>
<reference evidence="6 7" key="1">
    <citation type="submission" date="2018-06" db="EMBL/GenBank/DDBJ databases">
        <title>Genomic Encyclopedia of Archaeal and Bacterial Type Strains, Phase II (KMG-II): from individual species to whole genera.</title>
        <authorList>
            <person name="Goeker M."/>
        </authorList>
    </citation>
    <scope>NUCLEOTIDE SEQUENCE [LARGE SCALE GENOMIC DNA]</scope>
    <source>
        <strain evidence="6 7">ATCC BAA-1881</strain>
    </source>
</reference>
<dbReference type="Gene3D" id="1.10.357.10">
    <property type="entry name" value="Tetracycline Repressor, domain 2"/>
    <property type="match status" value="1"/>
</dbReference>
<evidence type="ECO:0000259" key="5">
    <source>
        <dbReference type="PROSITE" id="PS50977"/>
    </source>
</evidence>
<dbReference type="InterPro" id="IPR023772">
    <property type="entry name" value="DNA-bd_HTH_TetR-type_CS"/>
</dbReference>
<feature type="domain" description="HTH tetR-type" evidence="5">
    <location>
        <begin position="8"/>
        <end position="68"/>
    </location>
</feature>
<dbReference type="GO" id="GO:0000976">
    <property type="term" value="F:transcription cis-regulatory region binding"/>
    <property type="evidence" value="ECO:0007669"/>
    <property type="project" value="TreeGrafter"/>
</dbReference>
<dbReference type="PROSITE" id="PS50977">
    <property type="entry name" value="HTH_TETR_2"/>
    <property type="match status" value="1"/>
</dbReference>
<gene>
    <name evidence="6" type="ORF">EI42_01171</name>
</gene>
<evidence type="ECO:0000256" key="3">
    <source>
        <dbReference type="ARBA" id="ARBA00023163"/>
    </source>
</evidence>
<dbReference type="PRINTS" id="PR00455">
    <property type="entry name" value="HTHTETR"/>
</dbReference>
<evidence type="ECO:0000313" key="7">
    <source>
        <dbReference type="Proteomes" id="UP000248806"/>
    </source>
</evidence>
<proteinExistence type="predicted"/>
<dbReference type="RefSeq" id="WP_111319793.1">
    <property type="nucleotide sequence ID" value="NZ_BIFX01000001.1"/>
</dbReference>
<dbReference type="Pfam" id="PF00440">
    <property type="entry name" value="TetR_N"/>
    <property type="match status" value="1"/>
</dbReference>
<protein>
    <submittedName>
        <fullName evidence="6">TetR family transcriptional regulator</fullName>
    </submittedName>
</protein>
<dbReference type="PROSITE" id="PS01081">
    <property type="entry name" value="HTH_TETR_1"/>
    <property type="match status" value="1"/>
</dbReference>
<dbReference type="InterPro" id="IPR050109">
    <property type="entry name" value="HTH-type_TetR-like_transc_reg"/>
</dbReference>